<feature type="transmembrane region" description="Helical" evidence="12">
    <location>
        <begin position="143"/>
        <end position="162"/>
    </location>
</feature>
<dbReference type="InterPro" id="IPR001996">
    <property type="entry name" value="PTS_IIB_1"/>
</dbReference>
<dbReference type="InterPro" id="IPR011055">
    <property type="entry name" value="Dup_hybrid_motif"/>
</dbReference>
<evidence type="ECO:0000313" key="16">
    <source>
        <dbReference type="EMBL" id="QLY78432.1"/>
    </source>
</evidence>
<evidence type="ECO:0000256" key="8">
    <source>
        <dbReference type="ARBA" id="ARBA00022777"/>
    </source>
</evidence>
<dbReference type="GO" id="GO:0009401">
    <property type="term" value="P:phosphoenolpyruvate-dependent sugar phosphotransferase system"/>
    <property type="evidence" value="ECO:0007669"/>
    <property type="project" value="UniProtKB-KW"/>
</dbReference>
<evidence type="ECO:0000256" key="10">
    <source>
        <dbReference type="ARBA" id="ARBA00023136"/>
    </source>
</evidence>
<feature type="transmembrane region" description="Helical" evidence="12">
    <location>
        <begin position="98"/>
        <end position="123"/>
    </location>
</feature>
<dbReference type="Pfam" id="PF00358">
    <property type="entry name" value="PTS_EIIA_1"/>
    <property type="match status" value="1"/>
</dbReference>
<dbReference type="PROSITE" id="PS51093">
    <property type="entry name" value="PTS_EIIA_TYPE_1"/>
    <property type="match status" value="1"/>
</dbReference>
<accession>A0A7D6VT24</accession>
<dbReference type="Pfam" id="PF02378">
    <property type="entry name" value="PTS_EIIC"/>
    <property type="match status" value="1"/>
</dbReference>
<evidence type="ECO:0000256" key="5">
    <source>
        <dbReference type="ARBA" id="ARBA00022679"/>
    </source>
</evidence>
<feature type="domain" description="PTS EIIC type-1" evidence="15">
    <location>
        <begin position="104"/>
        <end position="462"/>
    </location>
</feature>
<dbReference type="AlphaFoldDB" id="A0A7D6VT24"/>
<feature type="active site" description="Phosphocysteine intermediate; for EIIB activity" evidence="11">
    <location>
        <position position="26"/>
    </location>
</feature>
<evidence type="ECO:0000259" key="14">
    <source>
        <dbReference type="PROSITE" id="PS51098"/>
    </source>
</evidence>
<evidence type="ECO:0000256" key="4">
    <source>
        <dbReference type="ARBA" id="ARBA00022597"/>
    </source>
</evidence>
<keyword evidence="10 12" id="KW-0472">Membrane</keyword>
<evidence type="ECO:0000256" key="12">
    <source>
        <dbReference type="SAM" id="Phobius"/>
    </source>
</evidence>
<name>A0A7D6VT24_9CLOT</name>
<keyword evidence="5" id="KW-0808">Transferase</keyword>
<keyword evidence="3" id="KW-1003">Cell membrane</keyword>
<dbReference type="InterPro" id="IPR011297">
    <property type="entry name" value="PTS_IIABC_b_glu"/>
</dbReference>
<evidence type="ECO:0000313" key="17">
    <source>
        <dbReference type="Proteomes" id="UP000512286"/>
    </source>
</evidence>
<dbReference type="InterPro" id="IPR018113">
    <property type="entry name" value="PTrfase_EIIB_Cys"/>
</dbReference>
<dbReference type="GO" id="GO:0016301">
    <property type="term" value="F:kinase activity"/>
    <property type="evidence" value="ECO:0007669"/>
    <property type="project" value="UniProtKB-KW"/>
</dbReference>
<feature type="transmembrane region" description="Helical" evidence="12">
    <location>
        <begin position="381"/>
        <end position="404"/>
    </location>
</feature>
<dbReference type="GO" id="GO:0005886">
    <property type="term" value="C:plasma membrane"/>
    <property type="evidence" value="ECO:0007669"/>
    <property type="project" value="UniProtKB-SubCell"/>
</dbReference>
<gene>
    <name evidence="16" type="ORF">HZF06_15205</name>
</gene>
<dbReference type="Proteomes" id="UP000512286">
    <property type="component" value="Chromosome"/>
</dbReference>
<dbReference type="PROSITE" id="PS00371">
    <property type="entry name" value="PTS_EIIA_TYPE_1_HIS"/>
    <property type="match status" value="1"/>
</dbReference>
<feature type="domain" description="PTS EIIA type-1" evidence="13">
    <location>
        <begin position="486"/>
        <end position="590"/>
    </location>
</feature>
<dbReference type="GO" id="GO:0015771">
    <property type="term" value="P:trehalose transport"/>
    <property type="evidence" value="ECO:0007669"/>
    <property type="project" value="TreeGrafter"/>
</dbReference>
<dbReference type="InterPro" id="IPR001127">
    <property type="entry name" value="PTS_EIIA_1_perm"/>
</dbReference>
<dbReference type="RefSeq" id="WP_181600798.1">
    <property type="nucleotide sequence ID" value="NZ_CP059378.1"/>
</dbReference>
<dbReference type="InterPro" id="IPR003352">
    <property type="entry name" value="PTS_EIIC"/>
</dbReference>
<dbReference type="InterPro" id="IPR050558">
    <property type="entry name" value="PTS_Sugar-Specific_Components"/>
</dbReference>
<evidence type="ECO:0000256" key="6">
    <source>
        <dbReference type="ARBA" id="ARBA00022683"/>
    </source>
</evidence>
<feature type="transmembrane region" description="Helical" evidence="12">
    <location>
        <begin position="316"/>
        <end position="341"/>
    </location>
</feature>
<evidence type="ECO:0000256" key="3">
    <source>
        <dbReference type="ARBA" id="ARBA00022475"/>
    </source>
</evidence>
<dbReference type="NCBIfam" id="TIGR01995">
    <property type="entry name" value="PTS-II-ABC-beta"/>
    <property type="match status" value="1"/>
</dbReference>
<evidence type="ECO:0000259" key="15">
    <source>
        <dbReference type="PROSITE" id="PS51103"/>
    </source>
</evidence>
<dbReference type="PROSITE" id="PS01035">
    <property type="entry name" value="PTS_EIIB_TYPE_1_CYS"/>
    <property type="match status" value="1"/>
</dbReference>
<keyword evidence="9 12" id="KW-1133">Transmembrane helix</keyword>
<feature type="domain" description="PTS EIIB type-1" evidence="14">
    <location>
        <begin position="4"/>
        <end position="86"/>
    </location>
</feature>
<comment type="subcellular location">
    <subcellularLocation>
        <location evidence="1">Cell membrane</location>
        <topology evidence="1">Multi-pass membrane protein</topology>
    </subcellularLocation>
</comment>
<sequence length="616" mass="65382">MKYENLAKQIIEKVGGADNVSNLTHCMTRLRFNLKDDKMANEAEVKKIDGVVGCVNKGGQFQVIIGTHVQDVYEAIQSIGNFTDGNSSNKSDNKDGKIVAKVLDTIAGIFTPIVGALSGAGMVKAILALSTTFGWLTSSSQTYYILNFISDSVFYFLPFLLAFSAAKKFNCSPYLAATFAGVLLHPNLVALKTAGEAVHFLGIPVTMATYSSSVIPIILIVWFQSYIEKFARKISPNAIKTFLVPLITILVVAPVALTALGPLGAILGGYLAKGFTFLNDRASWVVPFLVGTLAPLLVMTGMHYSLASVQVAQRAAMGYGTVLAPGMLSSNMAQAAATLAVSIRAKNKNLKSLASTSAITAFMGITEPALYGVTLKYKRPLVATMIGGGAAGLYAGITGIKTYASGTSSILSLPIYIGGGNMSSFYNAIITAGIAIVVSFSISFILGVKEDDENNKEEKVVEPLNKKTVINAPLKGVVVPLSQVDDDAFSSEAMGKGVAIIPDEGKLYSPFSGKVAAIFNTKHAIGLVSDDGVEILIHVGIDTVKLEGKYFKTTLKTGDAVKEGDLLLEFDSQAIKEAGYDIITPVIITNTDKFLEVIETEDTIADTNKGLITVIR</sequence>
<evidence type="ECO:0000256" key="1">
    <source>
        <dbReference type="ARBA" id="ARBA00004651"/>
    </source>
</evidence>
<evidence type="ECO:0000256" key="9">
    <source>
        <dbReference type="ARBA" id="ARBA00022989"/>
    </source>
</evidence>
<dbReference type="GO" id="GO:0090589">
    <property type="term" value="F:protein-phosphocysteine-trehalose phosphotransferase system transporter activity"/>
    <property type="evidence" value="ECO:0007669"/>
    <property type="project" value="TreeGrafter"/>
</dbReference>
<feature type="transmembrane region" description="Helical" evidence="12">
    <location>
        <begin position="243"/>
        <end position="272"/>
    </location>
</feature>
<dbReference type="FunFam" id="3.30.1360.60:FF:000001">
    <property type="entry name" value="PTS system glucose-specific IIBC component PtsG"/>
    <property type="match status" value="1"/>
</dbReference>
<dbReference type="FunFam" id="2.70.70.10:FF:000001">
    <property type="entry name" value="PTS system glucose-specific IIA component"/>
    <property type="match status" value="1"/>
</dbReference>
<dbReference type="PROSITE" id="PS51098">
    <property type="entry name" value="PTS_EIIB_TYPE_1"/>
    <property type="match status" value="1"/>
</dbReference>
<dbReference type="Pfam" id="PF00367">
    <property type="entry name" value="PTS_EIIB"/>
    <property type="match status" value="1"/>
</dbReference>
<evidence type="ECO:0000256" key="7">
    <source>
        <dbReference type="ARBA" id="ARBA00022692"/>
    </source>
</evidence>
<organism evidence="16 17">
    <name type="scientific">Clostridium intestinale</name>
    <dbReference type="NCBI Taxonomy" id="36845"/>
    <lineage>
        <taxon>Bacteria</taxon>
        <taxon>Bacillati</taxon>
        <taxon>Bacillota</taxon>
        <taxon>Clostridia</taxon>
        <taxon>Eubacteriales</taxon>
        <taxon>Clostridiaceae</taxon>
        <taxon>Clostridium</taxon>
    </lineage>
</organism>
<keyword evidence="4 16" id="KW-0762">Sugar transport</keyword>
<keyword evidence="7 12" id="KW-0812">Transmembrane</keyword>
<dbReference type="GO" id="GO:0008982">
    <property type="term" value="F:protein-N(PI)-phosphohistidine-sugar phosphotransferase activity"/>
    <property type="evidence" value="ECO:0007669"/>
    <property type="project" value="InterPro"/>
</dbReference>
<dbReference type="CDD" id="cd00210">
    <property type="entry name" value="PTS_IIA_glc"/>
    <property type="match status" value="1"/>
</dbReference>
<keyword evidence="2" id="KW-0813">Transport</keyword>
<dbReference type="CDD" id="cd00212">
    <property type="entry name" value="PTS_IIB_glc"/>
    <property type="match status" value="1"/>
</dbReference>
<feature type="transmembrane region" description="Helical" evidence="12">
    <location>
        <begin position="424"/>
        <end position="446"/>
    </location>
</feature>
<dbReference type="PROSITE" id="PS51103">
    <property type="entry name" value="PTS_EIIC_TYPE_1"/>
    <property type="match status" value="1"/>
</dbReference>
<feature type="transmembrane region" description="Helical" evidence="12">
    <location>
        <begin position="174"/>
        <end position="191"/>
    </location>
</feature>
<dbReference type="KEGG" id="cint:HZF06_15205"/>
<evidence type="ECO:0000256" key="11">
    <source>
        <dbReference type="PROSITE-ProRule" id="PRU00421"/>
    </source>
</evidence>
<dbReference type="SUPFAM" id="SSF55604">
    <property type="entry name" value="Glucose permease domain IIB"/>
    <property type="match status" value="1"/>
</dbReference>
<dbReference type="InterPro" id="IPR036878">
    <property type="entry name" value="Glu_permease_IIB"/>
</dbReference>
<evidence type="ECO:0000256" key="2">
    <source>
        <dbReference type="ARBA" id="ARBA00022448"/>
    </source>
</evidence>
<reference evidence="16 17" key="1">
    <citation type="submission" date="2020-07" db="EMBL/GenBank/DDBJ databases">
        <title>Electron transfer.</title>
        <authorList>
            <person name="Huang L."/>
            <person name="Liu X."/>
            <person name="Zhou S."/>
        </authorList>
    </citation>
    <scope>NUCLEOTIDE SEQUENCE [LARGE SCALE GENOMIC DNA]</scope>
    <source>
        <strain evidence="16 17">Lx1</strain>
    </source>
</reference>
<feature type="transmembrane region" description="Helical" evidence="12">
    <location>
        <begin position="284"/>
        <end position="304"/>
    </location>
</feature>
<dbReference type="SUPFAM" id="SSF51261">
    <property type="entry name" value="Duplicated hybrid motif"/>
    <property type="match status" value="1"/>
</dbReference>
<dbReference type="PANTHER" id="PTHR30175:SF1">
    <property type="entry name" value="PTS SYSTEM ARBUTIN-, CELLOBIOSE-, AND SALICIN-SPECIFIC EIIBC COMPONENT-RELATED"/>
    <property type="match status" value="1"/>
</dbReference>
<keyword evidence="6" id="KW-0598">Phosphotransferase system</keyword>
<proteinExistence type="predicted"/>
<feature type="transmembrane region" description="Helical" evidence="12">
    <location>
        <begin position="197"/>
        <end position="223"/>
    </location>
</feature>
<feature type="transmembrane region" description="Helical" evidence="12">
    <location>
        <begin position="353"/>
        <end position="374"/>
    </location>
</feature>
<evidence type="ECO:0000259" key="13">
    <source>
        <dbReference type="PROSITE" id="PS51093"/>
    </source>
</evidence>
<keyword evidence="8" id="KW-0418">Kinase</keyword>
<protein>
    <submittedName>
        <fullName evidence="16">PTS glucose transporter subunit IIA</fullName>
    </submittedName>
</protein>
<dbReference type="PANTHER" id="PTHR30175">
    <property type="entry name" value="PHOSPHOTRANSFERASE SYSTEM TRANSPORT PROTEIN"/>
    <property type="match status" value="1"/>
</dbReference>
<dbReference type="Gene3D" id="3.30.1360.60">
    <property type="entry name" value="Glucose permease domain IIB"/>
    <property type="match status" value="1"/>
</dbReference>
<dbReference type="NCBIfam" id="TIGR00830">
    <property type="entry name" value="PTBA"/>
    <property type="match status" value="1"/>
</dbReference>
<dbReference type="EMBL" id="CP059378">
    <property type="protein sequence ID" value="QLY78432.1"/>
    <property type="molecule type" value="Genomic_DNA"/>
</dbReference>
<dbReference type="Gene3D" id="2.70.70.10">
    <property type="entry name" value="Glucose Permease (Domain IIA)"/>
    <property type="match status" value="1"/>
</dbReference>
<dbReference type="InterPro" id="IPR013013">
    <property type="entry name" value="PTS_EIIC_1"/>
</dbReference>